<proteinExistence type="predicted"/>
<accession>U6RFH2</accession>
<organism evidence="1 2">
    <name type="scientific">Phocaeicola massiliensis B84634 = Timone 84634 = DSM 17679 = JCM 13223</name>
    <dbReference type="NCBI Taxonomy" id="1121098"/>
    <lineage>
        <taxon>Bacteria</taxon>
        <taxon>Pseudomonadati</taxon>
        <taxon>Bacteroidota</taxon>
        <taxon>Bacteroidia</taxon>
        <taxon>Bacteroidales</taxon>
        <taxon>Bacteroidaceae</taxon>
        <taxon>Phocaeicola</taxon>
    </lineage>
</organism>
<dbReference type="HOGENOM" id="CLU_3402097_0_0_10"/>
<dbReference type="STRING" id="1121098.HMPREF1534_01674"/>
<evidence type="ECO:0000313" key="2">
    <source>
        <dbReference type="Proteomes" id="UP000017831"/>
    </source>
</evidence>
<protein>
    <submittedName>
        <fullName evidence="1">Uncharacterized protein</fullName>
    </submittedName>
</protein>
<sequence length="30" mass="3909">MTDFIIDFFFNNFLLSIDMYYKSYYYEYEI</sequence>
<name>U6RFH2_9BACT</name>
<reference evidence="1 2" key="1">
    <citation type="submission" date="2013-04" db="EMBL/GenBank/DDBJ databases">
        <title>The Genome Sequence of Bacteroides massiliensis DSM 17679.</title>
        <authorList>
            <consortium name="The Broad Institute Genomics Platform"/>
            <person name="Earl A."/>
            <person name="Ward D."/>
            <person name="Feldgarden M."/>
            <person name="Gevers D."/>
            <person name="Martens E."/>
            <person name="Fenner L."/>
            <person name="Roux V."/>
            <person name="Mallet M.N."/>
            <person name="Raoult D."/>
            <person name="Walker B."/>
            <person name="Young S."/>
            <person name="Zeng Q."/>
            <person name="Gargeya S."/>
            <person name="Fitzgerald M."/>
            <person name="Haas B."/>
            <person name="Abouelleil A."/>
            <person name="Allen A.W."/>
            <person name="Alvarado L."/>
            <person name="Arachchi H.M."/>
            <person name="Berlin A.M."/>
            <person name="Chapman S.B."/>
            <person name="Gainer-Dewar J."/>
            <person name="Goldberg J."/>
            <person name="Griggs A."/>
            <person name="Gujja S."/>
            <person name="Hansen M."/>
            <person name="Howarth C."/>
            <person name="Imamovic A."/>
            <person name="Ireland A."/>
            <person name="Larimer J."/>
            <person name="McCowan C."/>
            <person name="Murphy C."/>
            <person name="Pearson M."/>
            <person name="Poon T.W."/>
            <person name="Priest M."/>
            <person name="Roberts A."/>
            <person name="Saif S."/>
            <person name="Shea T."/>
            <person name="Sisk P."/>
            <person name="Sykes S."/>
            <person name="Wortman J."/>
            <person name="Nusbaum C."/>
            <person name="Birren B."/>
        </authorList>
    </citation>
    <scope>NUCLEOTIDE SEQUENCE [LARGE SCALE GENOMIC DNA]</scope>
    <source>
        <strain evidence="2">B84634 / Timone 84634 / DSM 17679 / JCM 13223</strain>
    </source>
</reference>
<gene>
    <name evidence="1" type="ORF">HMPREF1534_01674</name>
</gene>
<dbReference type="AlphaFoldDB" id="U6RFH2"/>
<dbReference type="Proteomes" id="UP000017831">
    <property type="component" value="Unassembled WGS sequence"/>
</dbReference>
<evidence type="ECO:0000313" key="1">
    <source>
        <dbReference type="EMBL" id="EOA55265.1"/>
    </source>
</evidence>
<dbReference type="EMBL" id="AQHY01000021">
    <property type="protein sequence ID" value="EOA55265.1"/>
    <property type="molecule type" value="Genomic_DNA"/>
</dbReference>
<comment type="caution">
    <text evidence="1">The sequence shown here is derived from an EMBL/GenBank/DDBJ whole genome shotgun (WGS) entry which is preliminary data.</text>
</comment>
<keyword evidence="2" id="KW-1185">Reference proteome</keyword>